<keyword evidence="6" id="KW-1185">Reference proteome</keyword>
<evidence type="ECO:0000256" key="1">
    <source>
        <dbReference type="ARBA" id="ARBA00004123"/>
    </source>
</evidence>
<protein>
    <submittedName>
        <fullName evidence="5">Uncharacterized protein</fullName>
    </submittedName>
</protein>
<dbReference type="GO" id="GO:0071051">
    <property type="term" value="P:poly(A)-dependent snoRNA 3'-end processing"/>
    <property type="evidence" value="ECO:0007669"/>
    <property type="project" value="TreeGrafter"/>
</dbReference>
<evidence type="ECO:0000313" key="6">
    <source>
        <dbReference type="Proteomes" id="UP001164929"/>
    </source>
</evidence>
<dbReference type="AlphaFoldDB" id="A0AAD6W0R3"/>
<dbReference type="EMBL" id="JAQIZT010000006">
    <property type="protein sequence ID" value="KAJ6994863.1"/>
    <property type="molecule type" value="Genomic_DNA"/>
</dbReference>
<reference evidence="5" key="1">
    <citation type="journal article" date="2023" name="Mol. Ecol. Resour.">
        <title>Chromosome-level genome assembly of a triploid poplar Populus alba 'Berolinensis'.</title>
        <authorList>
            <person name="Chen S."/>
            <person name="Yu Y."/>
            <person name="Wang X."/>
            <person name="Wang S."/>
            <person name="Zhang T."/>
            <person name="Zhou Y."/>
            <person name="He R."/>
            <person name="Meng N."/>
            <person name="Wang Y."/>
            <person name="Liu W."/>
            <person name="Liu Z."/>
            <person name="Liu J."/>
            <person name="Guo Q."/>
            <person name="Huang H."/>
            <person name="Sederoff R.R."/>
            <person name="Wang G."/>
            <person name="Qu G."/>
            <person name="Chen S."/>
        </authorList>
    </citation>
    <scope>NUCLEOTIDE SEQUENCE</scope>
    <source>
        <strain evidence="5">SC-2020</strain>
    </source>
</reference>
<dbReference type="GO" id="GO:0071028">
    <property type="term" value="P:nuclear mRNA surveillance"/>
    <property type="evidence" value="ECO:0007669"/>
    <property type="project" value="TreeGrafter"/>
</dbReference>
<dbReference type="GO" id="GO:0006364">
    <property type="term" value="P:rRNA processing"/>
    <property type="evidence" value="ECO:0007669"/>
    <property type="project" value="UniProtKB-KW"/>
</dbReference>
<dbReference type="InterPro" id="IPR027408">
    <property type="entry name" value="PNPase/RNase_PH_dom_sf"/>
</dbReference>
<keyword evidence="2" id="KW-0698">rRNA processing</keyword>
<evidence type="ECO:0000313" key="5">
    <source>
        <dbReference type="EMBL" id="KAJ6994863.1"/>
    </source>
</evidence>
<proteinExistence type="predicted"/>
<dbReference type="PANTHER" id="PTHR11953">
    <property type="entry name" value="EXOSOME COMPLEX COMPONENT"/>
    <property type="match status" value="1"/>
</dbReference>
<dbReference type="InterPro" id="IPR050080">
    <property type="entry name" value="RNase_PH"/>
</dbReference>
<dbReference type="GO" id="GO:0003723">
    <property type="term" value="F:RNA binding"/>
    <property type="evidence" value="ECO:0007669"/>
    <property type="project" value="TreeGrafter"/>
</dbReference>
<dbReference type="GO" id="GO:0000177">
    <property type="term" value="C:cytoplasmic exosome (RNase complex)"/>
    <property type="evidence" value="ECO:0007669"/>
    <property type="project" value="TreeGrafter"/>
</dbReference>
<comment type="caution">
    <text evidence="5">The sequence shown here is derived from an EMBL/GenBank/DDBJ whole genome shotgun (WGS) entry which is preliminary data.</text>
</comment>
<dbReference type="SUPFAM" id="SSF54211">
    <property type="entry name" value="Ribosomal protein S5 domain 2-like"/>
    <property type="match status" value="1"/>
</dbReference>
<evidence type="ECO:0000256" key="4">
    <source>
        <dbReference type="ARBA" id="ARBA00023242"/>
    </source>
</evidence>
<keyword evidence="3" id="KW-0271">Exosome</keyword>
<comment type="subcellular location">
    <subcellularLocation>
        <location evidence="1">Nucleus</location>
    </subcellularLocation>
</comment>
<accession>A0AAD6W0R3</accession>
<dbReference type="PANTHER" id="PTHR11953:SF1">
    <property type="entry name" value="EXOSOME COMPLEX COMPONENT RRP46"/>
    <property type="match status" value="1"/>
</dbReference>
<organism evidence="5 6">
    <name type="scientific">Populus alba x Populus x berolinensis</name>
    <dbReference type="NCBI Taxonomy" id="444605"/>
    <lineage>
        <taxon>Eukaryota</taxon>
        <taxon>Viridiplantae</taxon>
        <taxon>Streptophyta</taxon>
        <taxon>Embryophyta</taxon>
        <taxon>Tracheophyta</taxon>
        <taxon>Spermatophyta</taxon>
        <taxon>Magnoliopsida</taxon>
        <taxon>eudicotyledons</taxon>
        <taxon>Gunneridae</taxon>
        <taxon>Pentapetalae</taxon>
        <taxon>rosids</taxon>
        <taxon>fabids</taxon>
        <taxon>Malpighiales</taxon>
        <taxon>Salicaceae</taxon>
        <taxon>Saliceae</taxon>
        <taxon>Populus</taxon>
    </lineage>
</organism>
<evidence type="ECO:0000256" key="3">
    <source>
        <dbReference type="ARBA" id="ARBA00022835"/>
    </source>
</evidence>
<dbReference type="Gene3D" id="3.30.230.70">
    <property type="entry name" value="GHMP Kinase, N-terminal domain"/>
    <property type="match status" value="1"/>
</dbReference>
<dbReference type="GO" id="GO:0034475">
    <property type="term" value="P:U4 snRNA 3'-end processing"/>
    <property type="evidence" value="ECO:0007669"/>
    <property type="project" value="TreeGrafter"/>
</dbReference>
<evidence type="ECO:0000256" key="2">
    <source>
        <dbReference type="ARBA" id="ARBA00022552"/>
    </source>
</evidence>
<dbReference type="GO" id="GO:0016075">
    <property type="term" value="P:rRNA catabolic process"/>
    <property type="evidence" value="ECO:0007669"/>
    <property type="project" value="TreeGrafter"/>
</dbReference>
<dbReference type="GO" id="GO:0000176">
    <property type="term" value="C:nuclear exosome (RNase complex)"/>
    <property type="evidence" value="ECO:0007669"/>
    <property type="project" value="TreeGrafter"/>
</dbReference>
<dbReference type="GO" id="GO:0005730">
    <property type="term" value="C:nucleolus"/>
    <property type="evidence" value="ECO:0007669"/>
    <property type="project" value="TreeGrafter"/>
</dbReference>
<dbReference type="Proteomes" id="UP001164929">
    <property type="component" value="Chromosome 6"/>
</dbReference>
<gene>
    <name evidence="5" type="ORF">NC653_017608</name>
</gene>
<dbReference type="InterPro" id="IPR020568">
    <property type="entry name" value="Ribosomal_Su5_D2-typ_SF"/>
</dbReference>
<sequence>MYFTVPMALLVGLKEIQRFWLLFMDLKLEQRRMRTLRRLVLKLFGSLKQDKLIRKLEREYEMILKRTLQSICILTLNPNTTTSIIVQVVNDDGAASYLLVLSIRCRAGTGDHGLTQIKGEIAHPI</sequence>
<name>A0AAD6W0R3_9ROSI</name>
<keyword evidence="4" id="KW-0539">Nucleus</keyword>